<dbReference type="STRING" id="1236971.JCM9152_249"/>
<keyword evidence="2" id="KW-1185">Reference proteome</keyword>
<dbReference type="InterPro" id="IPR014988">
    <property type="entry name" value="Uncharacterised_YqcI/YcgG"/>
</dbReference>
<reference evidence="1" key="1">
    <citation type="journal article" date="2014" name="Genome Announc.">
        <title>Draft Genome Sequences of Three Alkaliphilic Bacillus Strains, Bacillus wakoensis JCM 9140T, Bacillus akibai JCM 9157T, and Bacillus hemicellulosilyticus JCM 9152T.</title>
        <authorList>
            <person name="Yuki M."/>
            <person name="Oshima K."/>
            <person name="Suda W."/>
            <person name="Oshida Y."/>
            <person name="Kitamura K."/>
            <person name="Iida T."/>
            <person name="Hattori M."/>
            <person name="Ohkuma M."/>
        </authorList>
    </citation>
    <scope>NUCLEOTIDE SEQUENCE [LARGE SCALE GENOMIC DNA]</scope>
    <source>
        <strain evidence="1">JCM 9152</strain>
    </source>
</reference>
<proteinExistence type="predicted"/>
<sequence length="243" mass="29013">MKSLYTKSWLNHHLSHLNDWQRTSYLAFSQLMHEKSNYPCIFSQIAFKNDQLRFAFINESSMKDSVNTLATILRKYGRISRQTGKYASLVVFFHVLSQPSLKQYEQLFWTILNRLHKLDQTTWPSHIPTDPNHSKWEFCFEGETYFCLSSTPLHKKRKSRYFPSFLLSFQPRWVFAYINNSTSIGRNTKQRIRERLADYDDIAVHPALKWYGEAENKEWKQYFLDDSNTSPPSCPFKHLYNQK</sequence>
<accession>W4QA60</accession>
<evidence type="ECO:0000313" key="1">
    <source>
        <dbReference type="EMBL" id="GAE28911.1"/>
    </source>
</evidence>
<dbReference type="EMBL" id="BAUU01000002">
    <property type="protein sequence ID" value="GAE28911.1"/>
    <property type="molecule type" value="Genomic_DNA"/>
</dbReference>
<gene>
    <name evidence="1" type="ORF">JCM9152_249</name>
</gene>
<dbReference type="Pfam" id="PF08892">
    <property type="entry name" value="YqcI_YcgG"/>
    <property type="match status" value="1"/>
</dbReference>
<protein>
    <recommendedName>
        <fullName evidence="3">YqcI/YcgG family protein</fullName>
    </recommendedName>
</protein>
<evidence type="ECO:0000313" key="2">
    <source>
        <dbReference type="Proteomes" id="UP000018895"/>
    </source>
</evidence>
<dbReference type="AlphaFoldDB" id="W4QA60"/>
<organism evidence="1 2">
    <name type="scientific">Halalkalibacter hemicellulosilyticusJCM 9152</name>
    <dbReference type="NCBI Taxonomy" id="1236971"/>
    <lineage>
        <taxon>Bacteria</taxon>
        <taxon>Bacillati</taxon>
        <taxon>Bacillota</taxon>
        <taxon>Bacilli</taxon>
        <taxon>Bacillales</taxon>
        <taxon>Bacillaceae</taxon>
        <taxon>Halalkalibacter</taxon>
    </lineage>
</organism>
<dbReference type="OrthoDB" id="112290at2"/>
<evidence type="ECO:0008006" key="3">
    <source>
        <dbReference type="Google" id="ProtNLM"/>
    </source>
</evidence>
<dbReference type="Proteomes" id="UP000018895">
    <property type="component" value="Unassembled WGS sequence"/>
</dbReference>
<dbReference type="PANTHER" id="PTHR40045">
    <property type="entry name" value="YCGG FAMILY PROTEIN"/>
    <property type="match status" value="1"/>
</dbReference>
<dbReference type="PANTHER" id="PTHR40045:SF1">
    <property type="entry name" value="YQCI_YCGG FAMILY PROTEIN"/>
    <property type="match status" value="1"/>
</dbReference>
<name>W4QA60_9BACI</name>
<comment type="caution">
    <text evidence="1">The sequence shown here is derived from an EMBL/GenBank/DDBJ whole genome shotgun (WGS) entry which is preliminary data.</text>
</comment>
<dbReference type="RefSeq" id="WP_035339990.1">
    <property type="nucleotide sequence ID" value="NZ_BAUU01000002.1"/>
</dbReference>